<feature type="non-terminal residue" evidence="1">
    <location>
        <position position="247"/>
    </location>
</feature>
<comment type="caution">
    <text evidence="1">The sequence shown here is derived from an EMBL/GenBank/DDBJ whole genome shotgun (WGS) entry which is preliminary data.</text>
</comment>
<dbReference type="AlphaFoldDB" id="X1BZ50"/>
<evidence type="ECO:0000313" key="1">
    <source>
        <dbReference type="EMBL" id="GAH00282.1"/>
    </source>
</evidence>
<name>X1BZ50_9ZZZZ</name>
<protein>
    <submittedName>
        <fullName evidence="1">Uncharacterized protein</fullName>
    </submittedName>
</protein>
<sequence>MEPGDLLHLYQNGRHDELTQNILYLLSEFANQTVTDLNPVQQSKIDAFVECILEIFVKSDYTIPPRYREVFVFALPAMSNLVAASRFQNTDPQLEVLLKEPNTFAKILALYTPRNRIEIDRKWLFDQDPKLASMWYGRFFHAATSSRTQAVHEHLRRHLQYIDDQYNAESYFATEPIFFSTYIDAEVEKPIKEQINSAITHRLTNVQVRNRPDPHRIAVLTHRWFPGTSVYRAVNVFIEAMADKYDL</sequence>
<proteinExistence type="predicted"/>
<accession>X1BZ50</accession>
<organism evidence="1">
    <name type="scientific">marine sediment metagenome</name>
    <dbReference type="NCBI Taxonomy" id="412755"/>
    <lineage>
        <taxon>unclassified sequences</taxon>
        <taxon>metagenomes</taxon>
        <taxon>ecological metagenomes</taxon>
    </lineage>
</organism>
<reference evidence="1" key="1">
    <citation type="journal article" date="2014" name="Front. Microbiol.">
        <title>High frequency of phylogenetically diverse reductive dehalogenase-homologous genes in deep subseafloor sedimentary metagenomes.</title>
        <authorList>
            <person name="Kawai M."/>
            <person name="Futagami T."/>
            <person name="Toyoda A."/>
            <person name="Takaki Y."/>
            <person name="Nishi S."/>
            <person name="Hori S."/>
            <person name="Arai W."/>
            <person name="Tsubouchi T."/>
            <person name="Morono Y."/>
            <person name="Uchiyama I."/>
            <person name="Ito T."/>
            <person name="Fujiyama A."/>
            <person name="Inagaki F."/>
            <person name="Takami H."/>
        </authorList>
    </citation>
    <scope>NUCLEOTIDE SEQUENCE</scope>
    <source>
        <strain evidence="1">Expedition CK06-06</strain>
    </source>
</reference>
<gene>
    <name evidence="1" type="ORF">S01H4_51539</name>
</gene>
<dbReference type="EMBL" id="BART01029358">
    <property type="protein sequence ID" value="GAH00282.1"/>
    <property type="molecule type" value="Genomic_DNA"/>
</dbReference>